<dbReference type="EMBL" id="SCEB01214193">
    <property type="protein sequence ID" value="RXM36697.1"/>
    <property type="molecule type" value="Genomic_DNA"/>
</dbReference>
<protein>
    <submittedName>
        <fullName evidence="3">Uncharacterized protein</fullName>
    </submittedName>
</protein>
<feature type="region of interest" description="Disordered" evidence="2">
    <location>
        <begin position="145"/>
        <end position="168"/>
    </location>
</feature>
<dbReference type="AlphaFoldDB" id="A0A444UNC7"/>
<evidence type="ECO:0000313" key="3">
    <source>
        <dbReference type="EMBL" id="RXM36697.1"/>
    </source>
</evidence>
<evidence type="ECO:0000313" key="4">
    <source>
        <dbReference type="Proteomes" id="UP000289886"/>
    </source>
</evidence>
<reference evidence="3 4" key="1">
    <citation type="submission" date="2019-01" db="EMBL/GenBank/DDBJ databases">
        <title>Draft Genome and Complete Hox-Cluster Characterization of the Sterlet Sturgeon (Acipenser ruthenus).</title>
        <authorList>
            <person name="Wei Q."/>
        </authorList>
    </citation>
    <scope>NUCLEOTIDE SEQUENCE [LARGE SCALE GENOMIC DNA]</scope>
    <source>
        <strain evidence="3">WHYD16114868_AA</strain>
        <tissue evidence="3">Blood</tissue>
    </source>
</reference>
<feature type="region of interest" description="Disordered" evidence="2">
    <location>
        <begin position="180"/>
        <end position="213"/>
    </location>
</feature>
<proteinExistence type="predicted"/>
<organism evidence="3 4">
    <name type="scientific">Acipenser ruthenus</name>
    <name type="common">Sterlet sturgeon</name>
    <dbReference type="NCBI Taxonomy" id="7906"/>
    <lineage>
        <taxon>Eukaryota</taxon>
        <taxon>Metazoa</taxon>
        <taxon>Chordata</taxon>
        <taxon>Craniata</taxon>
        <taxon>Vertebrata</taxon>
        <taxon>Euteleostomi</taxon>
        <taxon>Actinopterygii</taxon>
        <taxon>Chondrostei</taxon>
        <taxon>Acipenseriformes</taxon>
        <taxon>Acipenseridae</taxon>
        <taxon>Acipenser</taxon>
    </lineage>
</organism>
<gene>
    <name evidence="3" type="ORF">EOD39_11549</name>
</gene>
<dbReference type="Proteomes" id="UP000289886">
    <property type="component" value="Unassembled WGS sequence"/>
</dbReference>
<evidence type="ECO:0000256" key="1">
    <source>
        <dbReference type="SAM" id="Coils"/>
    </source>
</evidence>
<evidence type="ECO:0000256" key="2">
    <source>
        <dbReference type="SAM" id="MobiDB-lite"/>
    </source>
</evidence>
<accession>A0A444UNC7</accession>
<keyword evidence="4" id="KW-1185">Reference proteome</keyword>
<keyword evidence="1" id="KW-0175">Coiled coil</keyword>
<name>A0A444UNC7_ACIRT</name>
<comment type="caution">
    <text evidence="3">The sequence shown here is derived from an EMBL/GenBank/DDBJ whole genome shotgun (WGS) entry which is preliminary data.</text>
</comment>
<sequence>MDRTLLEMKANIQAVLETTPPQRQVKRPGWSDCWELAAMRGAESESEAAAVRDQVAELQAEVEREARRLEEMLAQTRTTPPYLLVARRARMEKGEAKDSQPTPTWLPELIALLRATFTQDHQSASPRACLYWGCGWPGHLQRQCPATPTPPVSKQPLPARGPQQYSLGSGALLPQKQLTAPHHPAQRHYYSHCKPGEPNSTAWGVGLYSPRSS</sequence>
<feature type="coiled-coil region" evidence="1">
    <location>
        <begin position="41"/>
        <end position="79"/>
    </location>
</feature>